<dbReference type="InterPro" id="IPR016636">
    <property type="entry name" value="3-oxo-5-alpha-steroid_4-DH"/>
</dbReference>
<sequence length="272" mass="29738">MLDMPGGEEASYYLLLRVFQVAAVVFVTSGFMTGSPYGSQSAYSGALAVDGRLGWIVMELVSPAALLCSYLASSTAGPQAQYSAVTHVMCGLWVLHYANRALVYPLRQASRKPMHIGVVLASCMFNTVNGYLNGRWLSVFSNGLYTNAYWDVYQGRALLGLSLFVLGMAGNIYHDNVLMNLRQPGAQPAPGSARKYLVPCGGLFALVSCPHYFCEVVEWAGFAVLTQSPAAWAFVFGAAGNLLPRAYQIHKWYQREFPGYPANRKAMIPYVI</sequence>
<dbReference type="GO" id="GO:0003865">
    <property type="term" value="F:3-oxo-5-alpha-steroid 4-dehydrogenase activity"/>
    <property type="evidence" value="ECO:0007669"/>
    <property type="project" value="InterPro"/>
</dbReference>
<protein>
    <recommendedName>
        <fullName evidence="7">3-oxo-5-alpha-steroid 4-dehydrogenase C-terminal domain-containing protein</fullName>
    </recommendedName>
</protein>
<evidence type="ECO:0000256" key="3">
    <source>
        <dbReference type="ARBA" id="ARBA00022692"/>
    </source>
</evidence>
<feature type="transmembrane region" description="Helical" evidence="6">
    <location>
        <begin position="152"/>
        <end position="174"/>
    </location>
</feature>
<comment type="caution">
    <text evidence="8">The sequence shown here is derived from an EMBL/GenBank/DDBJ whole genome shotgun (WGS) entry which is preliminary data.</text>
</comment>
<comment type="similarity">
    <text evidence="2">Belongs to the steroid 5-alpha reductase family.</text>
</comment>
<dbReference type="InterPro" id="IPR039357">
    <property type="entry name" value="SRD5A/TECR"/>
</dbReference>
<comment type="subcellular location">
    <subcellularLocation>
        <location evidence="1">Membrane</location>
        <topology evidence="1">Multi-pass membrane protein</topology>
    </subcellularLocation>
</comment>
<evidence type="ECO:0000256" key="4">
    <source>
        <dbReference type="ARBA" id="ARBA00022989"/>
    </source>
</evidence>
<evidence type="ECO:0000313" key="8">
    <source>
        <dbReference type="EMBL" id="KAJ2004932.1"/>
    </source>
</evidence>
<dbReference type="PIRSF" id="PIRSF015596">
    <property type="entry name" value="5_alpha-SR2"/>
    <property type="match status" value="1"/>
</dbReference>
<evidence type="ECO:0000259" key="7">
    <source>
        <dbReference type="Pfam" id="PF02544"/>
    </source>
</evidence>
<keyword evidence="9" id="KW-1185">Reference proteome</keyword>
<reference evidence="8" key="1">
    <citation type="submission" date="2022-07" db="EMBL/GenBank/DDBJ databases">
        <title>Phylogenomic reconstructions and comparative analyses of Kickxellomycotina fungi.</title>
        <authorList>
            <person name="Reynolds N.K."/>
            <person name="Stajich J.E."/>
            <person name="Barry K."/>
            <person name="Grigoriev I.V."/>
            <person name="Crous P."/>
            <person name="Smith M.E."/>
        </authorList>
    </citation>
    <scope>NUCLEOTIDE SEQUENCE</scope>
    <source>
        <strain evidence="8">IMI 214461</strain>
    </source>
</reference>
<feature type="domain" description="3-oxo-5-alpha-steroid 4-dehydrogenase C-terminal" evidence="7">
    <location>
        <begin position="113"/>
        <end position="271"/>
    </location>
</feature>
<dbReference type="GO" id="GO:0008202">
    <property type="term" value="P:steroid metabolic process"/>
    <property type="evidence" value="ECO:0007669"/>
    <property type="project" value="InterPro"/>
</dbReference>
<dbReference type="Pfam" id="PF02544">
    <property type="entry name" value="Steroid_dh"/>
    <property type="match status" value="1"/>
</dbReference>
<evidence type="ECO:0000313" key="9">
    <source>
        <dbReference type="Proteomes" id="UP001150907"/>
    </source>
</evidence>
<keyword evidence="5 6" id="KW-0472">Membrane</keyword>
<evidence type="ECO:0000256" key="6">
    <source>
        <dbReference type="SAM" id="Phobius"/>
    </source>
</evidence>
<evidence type="ECO:0000256" key="5">
    <source>
        <dbReference type="ARBA" id="ARBA00023136"/>
    </source>
</evidence>
<dbReference type="PROSITE" id="PS50244">
    <property type="entry name" value="S5A_REDUCTASE"/>
    <property type="match status" value="1"/>
</dbReference>
<feature type="transmembrane region" description="Helical" evidence="6">
    <location>
        <begin position="53"/>
        <end position="72"/>
    </location>
</feature>
<name>A0A9W8BLD4_9FUNG</name>
<dbReference type="Proteomes" id="UP001150907">
    <property type="component" value="Unassembled WGS sequence"/>
</dbReference>
<keyword evidence="4 6" id="KW-1133">Transmembrane helix</keyword>
<accession>A0A9W8BLD4</accession>
<proteinExistence type="inferred from homology"/>
<dbReference type="PANTHER" id="PTHR10556:SF43">
    <property type="entry name" value="STEROID 5-ALPHA-REDUCTASE DET2"/>
    <property type="match status" value="1"/>
</dbReference>
<evidence type="ECO:0000256" key="2">
    <source>
        <dbReference type="ARBA" id="ARBA00007742"/>
    </source>
</evidence>
<keyword evidence="3 6" id="KW-0812">Transmembrane</keyword>
<dbReference type="AlphaFoldDB" id="A0A9W8BLD4"/>
<dbReference type="EMBL" id="JANBQF010000127">
    <property type="protein sequence ID" value="KAJ2004932.1"/>
    <property type="molecule type" value="Genomic_DNA"/>
</dbReference>
<feature type="transmembrane region" description="Helical" evidence="6">
    <location>
        <begin position="114"/>
        <end position="132"/>
    </location>
</feature>
<dbReference type="PANTHER" id="PTHR10556">
    <property type="entry name" value="3-OXO-5-ALPHA-STEROID 4-DEHYDROGENASE"/>
    <property type="match status" value="1"/>
</dbReference>
<dbReference type="GO" id="GO:0016020">
    <property type="term" value="C:membrane"/>
    <property type="evidence" value="ECO:0007669"/>
    <property type="project" value="UniProtKB-SubCell"/>
</dbReference>
<dbReference type="InterPro" id="IPR001104">
    <property type="entry name" value="3-oxo-5_a-steroid_4-DH_C"/>
</dbReference>
<organism evidence="8 9">
    <name type="scientific">Coemansia thaxteri</name>
    <dbReference type="NCBI Taxonomy" id="2663907"/>
    <lineage>
        <taxon>Eukaryota</taxon>
        <taxon>Fungi</taxon>
        <taxon>Fungi incertae sedis</taxon>
        <taxon>Zoopagomycota</taxon>
        <taxon>Kickxellomycotina</taxon>
        <taxon>Kickxellomycetes</taxon>
        <taxon>Kickxellales</taxon>
        <taxon>Kickxellaceae</taxon>
        <taxon>Coemansia</taxon>
    </lineage>
</organism>
<feature type="transmembrane region" description="Helical" evidence="6">
    <location>
        <begin position="12"/>
        <end position="32"/>
    </location>
</feature>
<dbReference type="OrthoDB" id="5788137at2759"/>
<evidence type="ECO:0000256" key="1">
    <source>
        <dbReference type="ARBA" id="ARBA00004141"/>
    </source>
</evidence>
<gene>
    <name evidence="8" type="ORF">H4R26_002242</name>
</gene>